<comment type="catalytic activity">
    <reaction evidence="7">
        <text>Couples ATP hydrolysis with the unwinding of duplex DNA by translocating in the 3'-5' direction.</text>
        <dbReference type="EC" id="5.6.2.4"/>
    </reaction>
</comment>
<feature type="domain" description="Helicase C-terminal" evidence="11">
    <location>
        <begin position="246"/>
        <end position="423"/>
    </location>
</feature>
<dbReference type="GO" id="GO:0005737">
    <property type="term" value="C:cytoplasm"/>
    <property type="evidence" value="ECO:0007669"/>
    <property type="project" value="TreeGrafter"/>
</dbReference>
<keyword evidence="13" id="KW-1185">Reference proteome</keyword>
<evidence type="ECO:0000313" key="12">
    <source>
        <dbReference type="EMBL" id="KAK2550562.1"/>
    </source>
</evidence>
<sequence>MADTEQGFTFSEDEFSTALAEALRYFNYDSLKVEQIECLRRVICLREDVLAVLPTGFGKSLIYQIIPKVLKNESDDTQKFIVCVVSPLEYNRKQQVESINKLHGLSAAAAGDNEETDKDIEDGGVNIVFGSTEQYLSDKWKKALQFGSLHEAEVLVVDEVHTVETWGIGKKGKAAFREAFSRISELRSLLKSCTPVLGLTATANREMRDRLMKYLGMKSSLLPIVVSPNKDNIRFTVVKANSKLHCFDWLLKILKEKKDQTPFTIIFCKTVNDIVSVLTFFLMELGQSGVYVEGEGPTDEKCLLGVYYSQTPQSHKDCITKSLEGLSGHVRVVFASTSLSMGVDFPHVKCVVHYGPSKNLTSHLQEAGRAGRDGQKAYHVTFYHGRHLITCEPDIKAAVRKSLTSCCRIAFLESFDDEVCSVSPMHDCCNVCHKSCKCEDSGCSTPIPNFDCIPTSECDQEQAREVSEDERACLKEALNEVQRSLSSQSTIRMFDSTGIVGHGLSDDLIDTIVSNVHNIYTVCDVIDYCSAPSLKIAVITLGLINEVFGDVNIPDELYELVSHKEHLHLVSNLTASLPTDMPIYEDSEDLELEDLL</sequence>
<keyword evidence="2" id="KW-0547">Nucleotide-binding</keyword>
<gene>
    <name evidence="12" type="ORF">P5673_028766</name>
</gene>
<keyword evidence="6" id="KW-0539">Nucleus</keyword>
<dbReference type="GO" id="GO:0005694">
    <property type="term" value="C:chromosome"/>
    <property type="evidence" value="ECO:0007669"/>
    <property type="project" value="TreeGrafter"/>
</dbReference>
<dbReference type="PROSITE" id="PS51192">
    <property type="entry name" value="HELICASE_ATP_BIND_1"/>
    <property type="match status" value="1"/>
</dbReference>
<evidence type="ECO:0000256" key="9">
    <source>
        <dbReference type="ARBA" id="ARBA00044542"/>
    </source>
</evidence>
<dbReference type="GO" id="GO:0000724">
    <property type="term" value="P:double-strand break repair via homologous recombination"/>
    <property type="evidence" value="ECO:0007669"/>
    <property type="project" value="TreeGrafter"/>
</dbReference>
<dbReference type="EMBL" id="JARQWQ010000109">
    <property type="protein sequence ID" value="KAK2550562.1"/>
    <property type="molecule type" value="Genomic_DNA"/>
</dbReference>
<dbReference type="Gene3D" id="3.40.50.300">
    <property type="entry name" value="P-loop containing nucleotide triphosphate hydrolases"/>
    <property type="match status" value="2"/>
</dbReference>
<dbReference type="PANTHER" id="PTHR13710">
    <property type="entry name" value="DNA HELICASE RECQ FAMILY MEMBER"/>
    <property type="match status" value="1"/>
</dbReference>
<evidence type="ECO:0000256" key="7">
    <source>
        <dbReference type="ARBA" id="ARBA00034617"/>
    </source>
</evidence>
<evidence type="ECO:0000256" key="1">
    <source>
        <dbReference type="ARBA" id="ARBA00005446"/>
    </source>
</evidence>
<dbReference type="InterPro" id="IPR014001">
    <property type="entry name" value="Helicase_ATP-bd"/>
</dbReference>
<dbReference type="Pfam" id="PF00271">
    <property type="entry name" value="Helicase_C"/>
    <property type="match status" value="1"/>
</dbReference>
<evidence type="ECO:0000256" key="5">
    <source>
        <dbReference type="ARBA" id="ARBA00023235"/>
    </source>
</evidence>
<evidence type="ECO:0000256" key="6">
    <source>
        <dbReference type="ARBA" id="ARBA00023242"/>
    </source>
</evidence>
<evidence type="ECO:0000259" key="11">
    <source>
        <dbReference type="PROSITE" id="PS51194"/>
    </source>
</evidence>
<comment type="caution">
    <text evidence="12">The sequence shown here is derived from an EMBL/GenBank/DDBJ whole genome shotgun (WGS) entry which is preliminary data.</text>
</comment>
<comment type="similarity">
    <text evidence="1">Belongs to the helicase family. RecQ subfamily.</text>
</comment>
<dbReference type="InterPro" id="IPR001650">
    <property type="entry name" value="Helicase_C-like"/>
</dbReference>
<feature type="domain" description="Helicase ATP-binding" evidence="10">
    <location>
        <begin position="40"/>
        <end position="221"/>
    </location>
</feature>
<accession>A0AAD9UUW6</accession>
<dbReference type="InterPro" id="IPR011545">
    <property type="entry name" value="DEAD/DEAH_box_helicase_dom"/>
</dbReference>
<evidence type="ECO:0000259" key="10">
    <source>
        <dbReference type="PROSITE" id="PS51192"/>
    </source>
</evidence>
<protein>
    <recommendedName>
        <fullName evidence="8">DNA 3'-5' helicase</fullName>
        <ecNumber evidence="8">5.6.2.4</ecNumber>
    </recommendedName>
    <alternativeName>
        <fullName evidence="9">DNA 3'-5' helicase BLM</fullName>
    </alternativeName>
</protein>
<evidence type="ECO:0000256" key="3">
    <source>
        <dbReference type="ARBA" id="ARBA00022840"/>
    </source>
</evidence>
<evidence type="ECO:0000256" key="8">
    <source>
        <dbReference type="ARBA" id="ARBA00034808"/>
    </source>
</evidence>
<dbReference type="SMART" id="SM00490">
    <property type="entry name" value="HELICc"/>
    <property type="match status" value="1"/>
</dbReference>
<dbReference type="PANTHER" id="PTHR13710:SF153">
    <property type="entry name" value="RECQ-LIKE DNA HELICASE BLM"/>
    <property type="match status" value="1"/>
</dbReference>
<dbReference type="GO" id="GO:0009378">
    <property type="term" value="F:four-way junction helicase activity"/>
    <property type="evidence" value="ECO:0007669"/>
    <property type="project" value="TreeGrafter"/>
</dbReference>
<reference evidence="12" key="1">
    <citation type="journal article" date="2023" name="G3 (Bethesda)">
        <title>Whole genome assembly and annotation of the endangered Caribbean coral Acropora cervicornis.</title>
        <authorList>
            <person name="Selwyn J.D."/>
            <person name="Vollmer S.V."/>
        </authorList>
    </citation>
    <scope>NUCLEOTIDE SEQUENCE</scope>
    <source>
        <strain evidence="12">K2</strain>
    </source>
</reference>
<dbReference type="InterPro" id="IPR027417">
    <property type="entry name" value="P-loop_NTPase"/>
</dbReference>
<dbReference type="AlphaFoldDB" id="A0AAD9UUW6"/>
<proteinExistence type="inferred from homology"/>
<name>A0AAD9UUW6_ACRCE</name>
<reference evidence="12" key="2">
    <citation type="journal article" date="2023" name="Science">
        <title>Genomic signatures of disease resistance in endangered staghorn corals.</title>
        <authorList>
            <person name="Vollmer S.V."/>
            <person name="Selwyn J.D."/>
            <person name="Despard B.A."/>
            <person name="Roesel C.L."/>
        </authorList>
    </citation>
    <scope>NUCLEOTIDE SEQUENCE</scope>
    <source>
        <strain evidence="12">K2</strain>
    </source>
</reference>
<keyword evidence="5" id="KW-0413">Isomerase</keyword>
<dbReference type="EC" id="5.6.2.4" evidence="8"/>
<dbReference type="SMART" id="SM00487">
    <property type="entry name" value="DEXDc"/>
    <property type="match status" value="1"/>
</dbReference>
<evidence type="ECO:0000313" key="13">
    <source>
        <dbReference type="Proteomes" id="UP001249851"/>
    </source>
</evidence>
<keyword evidence="12" id="KW-0378">Hydrolase</keyword>
<dbReference type="PROSITE" id="PS51194">
    <property type="entry name" value="HELICASE_CTER"/>
    <property type="match status" value="1"/>
</dbReference>
<dbReference type="Pfam" id="PF00270">
    <property type="entry name" value="DEAD"/>
    <property type="match status" value="1"/>
</dbReference>
<keyword evidence="4" id="KW-0238">DNA-binding</keyword>
<dbReference type="GO" id="GO:0003677">
    <property type="term" value="F:DNA binding"/>
    <property type="evidence" value="ECO:0007669"/>
    <property type="project" value="UniProtKB-KW"/>
</dbReference>
<dbReference type="GO" id="GO:0043138">
    <property type="term" value="F:3'-5' DNA helicase activity"/>
    <property type="evidence" value="ECO:0007669"/>
    <property type="project" value="UniProtKB-EC"/>
</dbReference>
<dbReference type="GO" id="GO:0005524">
    <property type="term" value="F:ATP binding"/>
    <property type="evidence" value="ECO:0007669"/>
    <property type="project" value="UniProtKB-KW"/>
</dbReference>
<dbReference type="GO" id="GO:0005634">
    <property type="term" value="C:nucleus"/>
    <property type="evidence" value="ECO:0007669"/>
    <property type="project" value="TreeGrafter"/>
</dbReference>
<keyword evidence="3" id="KW-0067">ATP-binding</keyword>
<evidence type="ECO:0000256" key="2">
    <source>
        <dbReference type="ARBA" id="ARBA00022741"/>
    </source>
</evidence>
<dbReference type="SUPFAM" id="SSF52540">
    <property type="entry name" value="P-loop containing nucleoside triphosphate hydrolases"/>
    <property type="match status" value="1"/>
</dbReference>
<organism evidence="12 13">
    <name type="scientific">Acropora cervicornis</name>
    <name type="common">Staghorn coral</name>
    <dbReference type="NCBI Taxonomy" id="6130"/>
    <lineage>
        <taxon>Eukaryota</taxon>
        <taxon>Metazoa</taxon>
        <taxon>Cnidaria</taxon>
        <taxon>Anthozoa</taxon>
        <taxon>Hexacorallia</taxon>
        <taxon>Scleractinia</taxon>
        <taxon>Astrocoeniina</taxon>
        <taxon>Acroporidae</taxon>
        <taxon>Acropora</taxon>
    </lineage>
</organism>
<keyword evidence="12" id="KW-0347">Helicase</keyword>
<dbReference type="Proteomes" id="UP001249851">
    <property type="component" value="Unassembled WGS sequence"/>
</dbReference>
<evidence type="ECO:0000256" key="4">
    <source>
        <dbReference type="ARBA" id="ARBA00023125"/>
    </source>
</evidence>